<feature type="transmembrane region" description="Helical" evidence="6">
    <location>
        <begin position="91"/>
        <end position="115"/>
    </location>
</feature>
<protein>
    <submittedName>
        <fullName evidence="8">Catalase</fullName>
    </submittedName>
</protein>
<proteinExistence type="inferred from homology"/>
<dbReference type="GO" id="GO:0005886">
    <property type="term" value="C:plasma membrane"/>
    <property type="evidence" value="ECO:0007669"/>
    <property type="project" value="TreeGrafter"/>
</dbReference>
<comment type="subcellular location">
    <subcellularLocation>
        <location evidence="1">Membrane</location>
    </subcellularLocation>
</comment>
<keyword evidence="4 6" id="KW-1133">Transmembrane helix</keyword>
<gene>
    <name evidence="8" type="ORF">D4764_13G0004510</name>
</gene>
<dbReference type="InterPro" id="IPR051517">
    <property type="entry name" value="IFITM_antiviral_protein"/>
</dbReference>
<evidence type="ECO:0000313" key="9">
    <source>
        <dbReference type="Proteomes" id="UP000324091"/>
    </source>
</evidence>
<organism evidence="8 9">
    <name type="scientific">Takifugu flavidus</name>
    <name type="common">sansaifugu</name>
    <dbReference type="NCBI Taxonomy" id="433684"/>
    <lineage>
        <taxon>Eukaryota</taxon>
        <taxon>Metazoa</taxon>
        <taxon>Chordata</taxon>
        <taxon>Craniata</taxon>
        <taxon>Vertebrata</taxon>
        <taxon>Euteleostomi</taxon>
        <taxon>Actinopterygii</taxon>
        <taxon>Neopterygii</taxon>
        <taxon>Teleostei</taxon>
        <taxon>Neoteleostei</taxon>
        <taxon>Acanthomorphata</taxon>
        <taxon>Eupercaria</taxon>
        <taxon>Tetraodontiformes</taxon>
        <taxon>Tetradontoidea</taxon>
        <taxon>Tetraodontidae</taxon>
        <taxon>Takifugu</taxon>
    </lineage>
</organism>
<dbReference type="SUPFAM" id="SSF56634">
    <property type="entry name" value="Heme-dependent catalase-like"/>
    <property type="match status" value="1"/>
</dbReference>
<evidence type="ECO:0000256" key="5">
    <source>
        <dbReference type="ARBA" id="ARBA00023136"/>
    </source>
</evidence>
<dbReference type="Gene3D" id="2.40.180.10">
    <property type="entry name" value="Catalase core domain"/>
    <property type="match status" value="1"/>
</dbReference>
<reference evidence="8 9" key="1">
    <citation type="submission" date="2019-04" db="EMBL/GenBank/DDBJ databases">
        <title>Chromosome genome assembly for Takifugu flavidus.</title>
        <authorList>
            <person name="Xiao S."/>
        </authorList>
    </citation>
    <scope>NUCLEOTIDE SEQUENCE [LARGE SCALE GENOMIC DNA]</scope>
    <source>
        <strain evidence="8">HTHZ2018</strain>
        <tissue evidence="8">Muscle</tissue>
    </source>
</reference>
<evidence type="ECO:0000313" key="8">
    <source>
        <dbReference type="EMBL" id="TWW75789.1"/>
    </source>
</evidence>
<evidence type="ECO:0000259" key="7">
    <source>
        <dbReference type="Pfam" id="PF06628"/>
    </source>
</evidence>
<evidence type="ECO:0000256" key="1">
    <source>
        <dbReference type="ARBA" id="ARBA00004370"/>
    </source>
</evidence>
<dbReference type="Pfam" id="PF06628">
    <property type="entry name" value="Catalase-rel"/>
    <property type="match status" value="1"/>
</dbReference>
<evidence type="ECO:0000256" key="4">
    <source>
        <dbReference type="ARBA" id="ARBA00022989"/>
    </source>
</evidence>
<evidence type="ECO:0000256" key="6">
    <source>
        <dbReference type="SAM" id="Phobius"/>
    </source>
</evidence>
<dbReference type="GO" id="GO:0020037">
    <property type="term" value="F:heme binding"/>
    <property type="evidence" value="ECO:0007669"/>
    <property type="project" value="InterPro"/>
</dbReference>
<keyword evidence="9" id="KW-1185">Reference proteome</keyword>
<dbReference type="InterPro" id="IPR010582">
    <property type="entry name" value="Catalase_immune_responsive"/>
</dbReference>
<sequence>MQPMEKISMLGPSDDFPGGPPGAPYPSTVVNIPAEPPKDHFIWSIICFAYSNIFCLGLAALIYSVKARDRKMMGDMNGAQHYASTARSLNILSAVLFSVFFVIGLITVIVVVVQIKQMHTFTRQNNYYYGRAPNYYPNSFSAPEIQPQCVESKFKVYPDVARYNSSDEDNVRTFYTEVLNDEERQRLCENFAGSLKGAQLFIQKRMIPPPTIHPTHSSLWE</sequence>
<dbReference type="InterPro" id="IPR020835">
    <property type="entry name" value="Catalase_sf"/>
</dbReference>
<accession>A0A5C6PA24</accession>
<dbReference type="EMBL" id="RHFK02000005">
    <property type="protein sequence ID" value="TWW75789.1"/>
    <property type="molecule type" value="Genomic_DNA"/>
</dbReference>
<evidence type="ECO:0000256" key="2">
    <source>
        <dbReference type="ARBA" id="ARBA00006843"/>
    </source>
</evidence>
<dbReference type="InterPro" id="IPR007593">
    <property type="entry name" value="CD225/Dispanin_fam"/>
</dbReference>
<keyword evidence="5 6" id="KW-0472">Membrane</keyword>
<keyword evidence="3 6" id="KW-0812">Transmembrane</keyword>
<comment type="caution">
    <text evidence="8">The sequence shown here is derived from an EMBL/GenBank/DDBJ whole genome shotgun (WGS) entry which is preliminary data.</text>
</comment>
<evidence type="ECO:0000256" key="3">
    <source>
        <dbReference type="ARBA" id="ARBA00022692"/>
    </source>
</evidence>
<dbReference type="Proteomes" id="UP000324091">
    <property type="component" value="Chromosome 13"/>
</dbReference>
<comment type="similarity">
    <text evidence="2">Belongs to the CD225/Dispanin family.</text>
</comment>
<dbReference type="Pfam" id="PF04505">
    <property type="entry name" value="CD225"/>
    <property type="match status" value="1"/>
</dbReference>
<dbReference type="AlphaFoldDB" id="A0A5C6PA24"/>
<feature type="transmembrane region" description="Helical" evidence="6">
    <location>
        <begin position="41"/>
        <end position="63"/>
    </location>
</feature>
<name>A0A5C6PA24_9TELE</name>
<feature type="domain" description="Catalase immune-responsive" evidence="7">
    <location>
        <begin position="171"/>
        <end position="207"/>
    </location>
</feature>
<dbReference type="PANTHER" id="PTHR13999">
    <property type="entry name" value="INTERFERON INDUCIBLE TRANSMEMBRANE PROTEIN"/>
    <property type="match status" value="1"/>
</dbReference>